<evidence type="ECO:0000259" key="14">
    <source>
        <dbReference type="Pfam" id="PF01529"/>
    </source>
</evidence>
<organism evidence="15 16">
    <name type="scientific">Lophiostoma macrostomum CBS 122681</name>
    <dbReference type="NCBI Taxonomy" id="1314788"/>
    <lineage>
        <taxon>Eukaryota</taxon>
        <taxon>Fungi</taxon>
        <taxon>Dikarya</taxon>
        <taxon>Ascomycota</taxon>
        <taxon>Pezizomycotina</taxon>
        <taxon>Dothideomycetes</taxon>
        <taxon>Pleosporomycetidae</taxon>
        <taxon>Pleosporales</taxon>
        <taxon>Lophiostomataceae</taxon>
        <taxon>Lophiostoma</taxon>
    </lineage>
</organism>
<dbReference type="PANTHER" id="PTHR12246">
    <property type="entry name" value="PALMITOYLTRANSFERASE ZDHHC16"/>
    <property type="match status" value="1"/>
</dbReference>
<dbReference type="InterPro" id="IPR001594">
    <property type="entry name" value="Palmitoyltrfase_DHHC"/>
</dbReference>
<keyword evidence="5 11" id="KW-1133">Transmembrane helix</keyword>
<evidence type="ECO:0000256" key="3">
    <source>
        <dbReference type="ARBA" id="ARBA00022692"/>
    </source>
</evidence>
<feature type="transmembrane region" description="Helical" evidence="11 12">
    <location>
        <begin position="134"/>
        <end position="150"/>
    </location>
</feature>
<dbReference type="EC" id="2.3.1.225" evidence="11"/>
<keyword evidence="16" id="KW-1185">Reference proteome</keyword>
<dbReference type="EMBL" id="MU004288">
    <property type="protein sequence ID" value="KAF2662909.1"/>
    <property type="molecule type" value="Genomic_DNA"/>
</dbReference>
<keyword evidence="6 11" id="KW-0472">Membrane</keyword>
<dbReference type="GO" id="GO:0019706">
    <property type="term" value="F:protein-cysteine S-palmitoyltransferase activity"/>
    <property type="evidence" value="ECO:0007669"/>
    <property type="project" value="UniProtKB-UniRule"/>
</dbReference>
<feature type="active site" description="S-palmitoyl cysteine intermediate" evidence="11">
    <location>
        <position position="116"/>
    </location>
</feature>
<dbReference type="HAMAP" id="MF_03199">
    <property type="entry name" value="DHHC_PAT_PFA4"/>
    <property type="match status" value="1"/>
</dbReference>
<feature type="compositionally biased region" description="Basic and acidic residues" evidence="13">
    <location>
        <begin position="388"/>
        <end position="402"/>
    </location>
</feature>
<accession>A0A6A6TS59</accession>
<dbReference type="PROSITE" id="PS50216">
    <property type="entry name" value="DHHC"/>
    <property type="match status" value="1"/>
</dbReference>
<evidence type="ECO:0000256" key="1">
    <source>
        <dbReference type="ARBA" id="ARBA00004141"/>
    </source>
</evidence>
<feature type="compositionally biased region" description="Acidic residues" evidence="13">
    <location>
        <begin position="403"/>
        <end position="415"/>
    </location>
</feature>
<evidence type="ECO:0000313" key="16">
    <source>
        <dbReference type="Proteomes" id="UP000799324"/>
    </source>
</evidence>
<keyword evidence="4 11" id="KW-0256">Endoplasmic reticulum</keyword>
<dbReference type="GO" id="GO:0005789">
    <property type="term" value="C:endoplasmic reticulum membrane"/>
    <property type="evidence" value="ECO:0007669"/>
    <property type="project" value="UniProtKB-SubCell"/>
</dbReference>
<evidence type="ECO:0000256" key="10">
    <source>
        <dbReference type="ARBA" id="ARBA00048048"/>
    </source>
</evidence>
<comment type="domain">
    <text evidence="11 12">The DHHC domain is required for palmitoyltransferase activity.</text>
</comment>
<dbReference type="Pfam" id="PF01529">
    <property type="entry name" value="DHHC"/>
    <property type="match status" value="1"/>
</dbReference>
<gene>
    <name evidence="11" type="primary">PFA4</name>
    <name evidence="15" type="ORF">K491DRAFT_700058</name>
</gene>
<keyword evidence="8 11" id="KW-0449">Lipoprotein</keyword>
<evidence type="ECO:0000256" key="7">
    <source>
        <dbReference type="ARBA" id="ARBA00023139"/>
    </source>
</evidence>
<dbReference type="Proteomes" id="UP000799324">
    <property type="component" value="Unassembled WGS sequence"/>
</dbReference>
<dbReference type="OrthoDB" id="331948at2759"/>
<comment type="catalytic activity">
    <reaction evidence="10 11 12">
        <text>L-cysteinyl-[protein] + hexadecanoyl-CoA = S-hexadecanoyl-L-cysteinyl-[protein] + CoA</text>
        <dbReference type="Rhea" id="RHEA:36683"/>
        <dbReference type="Rhea" id="RHEA-COMP:10131"/>
        <dbReference type="Rhea" id="RHEA-COMP:11032"/>
        <dbReference type="ChEBI" id="CHEBI:29950"/>
        <dbReference type="ChEBI" id="CHEBI:57287"/>
        <dbReference type="ChEBI" id="CHEBI:57379"/>
        <dbReference type="ChEBI" id="CHEBI:74151"/>
        <dbReference type="EC" id="2.3.1.225"/>
    </reaction>
</comment>
<feature type="transmembrane region" description="Helical" evidence="11 12">
    <location>
        <begin position="170"/>
        <end position="195"/>
    </location>
</feature>
<dbReference type="AlphaFoldDB" id="A0A6A6TS59"/>
<dbReference type="InterPro" id="IPR039859">
    <property type="entry name" value="PFA4/ZDH16/20/ERF2-like"/>
</dbReference>
<evidence type="ECO:0000256" key="6">
    <source>
        <dbReference type="ARBA" id="ARBA00023136"/>
    </source>
</evidence>
<comment type="subcellular location">
    <subcellularLocation>
        <location evidence="11">Endoplasmic reticulum membrane</location>
        <topology evidence="11">Multi-pass membrane protein</topology>
    </subcellularLocation>
    <subcellularLocation>
        <location evidence="1">Membrane</location>
        <topology evidence="1">Multi-pass membrane protein</topology>
    </subcellularLocation>
</comment>
<evidence type="ECO:0000256" key="11">
    <source>
        <dbReference type="HAMAP-Rule" id="MF_03199"/>
    </source>
</evidence>
<name>A0A6A6TS59_9PLEO</name>
<sequence length="438" mass="50131">MGLSQLAVPSVYALIVFLGYSSQILLLYLEPSLESRTELVPFNVLLICLLITYTKSVFVDPGRVPADYTPEQKLEKSSGQQNQTRKWCRKCNVAKPPRAHHCSTCKRCIPKLDHHCPWTANCVSHTTFPHFMRFLFYAVISMLYLWSYLWPPVSYLWANRHLPSYLGPNMFQLACLMLLCVGNSLTLFVLSILLVRNIWCLAVNTTTIEGWEIERHKTLVRRARYFGGYLEGPDGVQMRIQKQEFPFDIGIWSNFKQGMGTGNILAWFWPFAATPPITTGLKFETNGFEDENTAWPPPDPDRWHRKLPKGMEREDYAFTYRDAGLNTEDTVAAFKKRQEEDIVRRRKPFVQRVEARVVQQERGAGHQGDWDESDGVEDSPRGSQSGEEAWRNSEGERLKDFGLDEEAEFYDEEDNLPLSELIARKRAGVGTAGATATS</sequence>
<keyword evidence="2 11" id="KW-0808">Transferase</keyword>
<reference evidence="15" key="1">
    <citation type="journal article" date="2020" name="Stud. Mycol.">
        <title>101 Dothideomycetes genomes: a test case for predicting lifestyles and emergence of pathogens.</title>
        <authorList>
            <person name="Haridas S."/>
            <person name="Albert R."/>
            <person name="Binder M."/>
            <person name="Bloem J."/>
            <person name="Labutti K."/>
            <person name="Salamov A."/>
            <person name="Andreopoulos B."/>
            <person name="Baker S."/>
            <person name="Barry K."/>
            <person name="Bills G."/>
            <person name="Bluhm B."/>
            <person name="Cannon C."/>
            <person name="Castanera R."/>
            <person name="Culley D."/>
            <person name="Daum C."/>
            <person name="Ezra D."/>
            <person name="Gonzalez J."/>
            <person name="Henrissat B."/>
            <person name="Kuo A."/>
            <person name="Liang C."/>
            <person name="Lipzen A."/>
            <person name="Lutzoni F."/>
            <person name="Magnuson J."/>
            <person name="Mondo S."/>
            <person name="Nolan M."/>
            <person name="Ohm R."/>
            <person name="Pangilinan J."/>
            <person name="Park H.-J."/>
            <person name="Ramirez L."/>
            <person name="Alfaro M."/>
            <person name="Sun H."/>
            <person name="Tritt A."/>
            <person name="Yoshinaga Y."/>
            <person name="Zwiers L.-H."/>
            <person name="Turgeon B."/>
            <person name="Goodwin S."/>
            <person name="Spatafora J."/>
            <person name="Crous P."/>
            <person name="Grigoriev I."/>
        </authorList>
    </citation>
    <scope>NUCLEOTIDE SEQUENCE</scope>
    <source>
        <strain evidence="15">CBS 122681</strain>
    </source>
</reference>
<keyword evidence="9 11" id="KW-0012">Acyltransferase</keyword>
<protein>
    <recommendedName>
        <fullName evidence="11">Palmitoyltransferase PFA4</fullName>
        <ecNumber evidence="11">2.3.1.225</ecNumber>
    </recommendedName>
    <alternativeName>
        <fullName evidence="11">Protein S-acyltransferase</fullName>
        <shortName evidence="11">PAT</shortName>
    </alternativeName>
    <alternativeName>
        <fullName evidence="11">Protein fatty acyltransferase 4</fullName>
    </alternativeName>
</protein>
<evidence type="ECO:0000256" key="4">
    <source>
        <dbReference type="ARBA" id="ARBA00022824"/>
    </source>
</evidence>
<evidence type="ECO:0000256" key="13">
    <source>
        <dbReference type="SAM" id="MobiDB-lite"/>
    </source>
</evidence>
<comment type="caution">
    <text evidence="11">Lacks conserved residue(s) required for the propagation of feature annotation.</text>
</comment>
<evidence type="ECO:0000256" key="8">
    <source>
        <dbReference type="ARBA" id="ARBA00023288"/>
    </source>
</evidence>
<comment type="similarity">
    <text evidence="11">Belongs to the DHHC palmitoyltransferase family. PFA4 subfamily.</text>
</comment>
<keyword evidence="7 11" id="KW-0564">Palmitate</keyword>
<evidence type="ECO:0000256" key="5">
    <source>
        <dbReference type="ARBA" id="ARBA00022989"/>
    </source>
</evidence>
<keyword evidence="3 11" id="KW-0812">Transmembrane</keyword>
<feature type="domain" description="Palmitoyltransferase DHHC" evidence="14">
    <location>
        <begin position="82"/>
        <end position="212"/>
    </location>
</feature>
<evidence type="ECO:0000256" key="2">
    <source>
        <dbReference type="ARBA" id="ARBA00022679"/>
    </source>
</evidence>
<feature type="region of interest" description="Disordered" evidence="13">
    <location>
        <begin position="356"/>
        <end position="415"/>
    </location>
</feature>
<evidence type="ECO:0000256" key="12">
    <source>
        <dbReference type="RuleBase" id="RU079119"/>
    </source>
</evidence>
<proteinExistence type="inferred from homology"/>
<feature type="transmembrane region" description="Helical" evidence="11 12">
    <location>
        <begin position="6"/>
        <end position="29"/>
    </location>
</feature>
<comment type="function">
    <text evidence="11">Mediates the reversible addition of palmitate to target proteins, thereby regulating their membrane association and biological function.</text>
</comment>
<evidence type="ECO:0000256" key="9">
    <source>
        <dbReference type="ARBA" id="ARBA00023315"/>
    </source>
</evidence>
<dbReference type="InterPro" id="IPR033682">
    <property type="entry name" value="PFA4"/>
</dbReference>
<evidence type="ECO:0000313" key="15">
    <source>
        <dbReference type="EMBL" id="KAF2662909.1"/>
    </source>
</evidence>